<keyword evidence="2" id="KW-1185">Reference proteome</keyword>
<comment type="caution">
    <text evidence="1">The sequence shown here is derived from an EMBL/GenBank/DDBJ whole genome shotgun (WGS) entry which is preliminary data.</text>
</comment>
<name>A0A1X2HMS9_SYNRA</name>
<dbReference type="AlphaFoldDB" id="A0A1X2HMS9"/>
<reference evidence="1 2" key="1">
    <citation type="submission" date="2016-07" db="EMBL/GenBank/DDBJ databases">
        <title>Pervasive Adenine N6-methylation of Active Genes in Fungi.</title>
        <authorList>
            <consortium name="DOE Joint Genome Institute"/>
            <person name="Mondo S.J."/>
            <person name="Dannebaum R.O."/>
            <person name="Kuo R.C."/>
            <person name="Labutti K."/>
            <person name="Haridas S."/>
            <person name="Kuo A."/>
            <person name="Salamov A."/>
            <person name="Ahrendt S.R."/>
            <person name="Lipzen A."/>
            <person name="Sullivan W."/>
            <person name="Andreopoulos W.B."/>
            <person name="Clum A."/>
            <person name="Lindquist E."/>
            <person name="Daum C."/>
            <person name="Ramamoorthy G.K."/>
            <person name="Gryganskyi A."/>
            <person name="Culley D."/>
            <person name="Magnuson J.K."/>
            <person name="James T.Y."/>
            <person name="O'Malley M.A."/>
            <person name="Stajich J.E."/>
            <person name="Spatafora J.W."/>
            <person name="Visel A."/>
            <person name="Grigoriev I.V."/>
        </authorList>
    </citation>
    <scope>NUCLEOTIDE SEQUENCE [LARGE SCALE GENOMIC DNA]</scope>
    <source>
        <strain evidence="1 2">NRRL 2496</strain>
    </source>
</reference>
<dbReference type="EMBL" id="MCGN01000002">
    <property type="protein sequence ID" value="ORZ00592.1"/>
    <property type="molecule type" value="Genomic_DNA"/>
</dbReference>
<dbReference type="Proteomes" id="UP000242180">
    <property type="component" value="Unassembled WGS sequence"/>
</dbReference>
<sequence length="86" mass="9414">MKSRTAVLVSPQGSIRQELHECTSLAYIRALQNGATSAHLRSFYNANTVKRKSWGESRSIRSALDGLSNLILASNQRGSALSRPRA</sequence>
<accession>A0A1X2HMS9</accession>
<organism evidence="1 2">
    <name type="scientific">Syncephalastrum racemosum</name>
    <name type="common">Filamentous fungus</name>
    <dbReference type="NCBI Taxonomy" id="13706"/>
    <lineage>
        <taxon>Eukaryota</taxon>
        <taxon>Fungi</taxon>
        <taxon>Fungi incertae sedis</taxon>
        <taxon>Mucoromycota</taxon>
        <taxon>Mucoromycotina</taxon>
        <taxon>Mucoromycetes</taxon>
        <taxon>Mucorales</taxon>
        <taxon>Syncephalastraceae</taxon>
        <taxon>Syncephalastrum</taxon>
    </lineage>
</organism>
<gene>
    <name evidence="1" type="ORF">BCR43DRAFT_485483</name>
</gene>
<protein>
    <submittedName>
        <fullName evidence="1">Uncharacterized protein</fullName>
    </submittedName>
</protein>
<evidence type="ECO:0000313" key="1">
    <source>
        <dbReference type="EMBL" id="ORZ00592.1"/>
    </source>
</evidence>
<evidence type="ECO:0000313" key="2">
    <source>
        <dbReference type="Proteomes" id="UP000242180"/>
    </source>
</evidence>
<proteinExistence type="predicted"/>
<dbReference type="InParanoid" id="A0A1X2HMS9"/>